<keyword evidence="1" id="KW-0175">Coiled coil</keyword>
<name>A0A6P4YJ07_BRABE</name>
<dbReference type="AlphaFoldDB" id="A0A6P4YJ07"/>
<dbReference type="KEGG" id="bbel:109470076"/>
<dbReference type="RefSeq" id="XP_019624413.1">
    <property type="nucleotide sequence ID" value="XM_019768854.1"/>
</dbReference>
<evidence type="ECO:0000313" key="2">
    <source>
        <dbReference type="Proteomes" id="UP000515135"/>
    </source>
</evidence>
<protein>
    <submittedName>
        <fullName evidence="3">Uncharacterized protein LOC109470076</fullName>
    </submittedName>
</protein>
<dbReference type="OrthoDB" id="8950604at2759"/>
<feature type="coiled-coil region" evidence="1">
    <location>
        <begin position="65"/>
        <end position="92"/>
    </location>
</feature>
<accession>A0A6P4YJ07</accession>
<gene>
    <name evidence="3" type="primary">LOC109470076</name>
</gene>
<proteinExistence type="predicted"/>
<evidence type="ECO:0000313" key="3">
    <source>
        <dbReference type="RefSeq" id="XP_019624413.1"/>
    </source>
</evidence>
<dbReference type="Proteomes" id="UP000515135">
    <property type="component" value="Unplaced"/>
</dbReference>
<reference evidence="3" key="1">
    <citation type="submission" date="2025-08" db="UniProtKB">
        <authorList>
            <consortium name="RefSeq"/>
        </authorList>
    </citation>
    <scope>IDENTIFICATION</scope>
    <source>
        <tissue evidence="3">Gonad</tissue>
    </source>
</reference>
<sequence length="255" mass="28361">MNQAEVADMLEDSLQILTGSAQDVIERENSKRALLTATSAAAALAHLSAVVGIVGFAMDQIGSVSAKTTAQLDEVQDKLRTLDNKIDDFTRKVSDLKLGQQYLRQVILYGRDEQRLRNVLDTLARMKFSNGQYKGIDDIQGWADSVLSHGSDGINSVLFNLLEMVKPRSSIFGGKSLFEIYHQQLKGHLEQYSIKMRLKAAQIYGLIGSGYRAWIRALLIKGRDGDILTTVQAGKSKLKDVCQSMKKYVDYEKVL</sequence>
<evidence type="ECO:0000256" key="1">
    <source>
        <dbReference type="SAM" id="Coils"/>
    </source>
</evidence>
<keyword evidence="2" id="KW-1185">Reference proteome</keyword>
<organism evidence="2 3">
    <name type="scientific">Branchiostoma belcheri</name>
    <name type="common">Amphioxus</name>
    <dbReference type="NCBI Taxonomy" id="7741"/>
    <lineage>
        <taxon>Eukaryota</taxon>
        <taxon>Metazoa</taxon>
        <taxon>Chordata</taxon>
        <taxon>Cephalochordata</taxon>
        <taxon>Leptocardii</taxon>
        <taxon>Amphioxiformes</taxon>
        <taxon>Branchiostomatidae</taxon>
        <taxon>Branchiostoma</taxon>
    </lineage>
</organism>
<dbReference type="GeneID" id="109470076"/>